<dbReference type="SUPFAM" id="SSF52540">
    <property type="entry name" value="P-loop containing nucleoside triphosphate hydrolases"/>
    <property type="match status" value="1"/>
</dbReference>
<evidence type="ECO:0000256" key="2">
    <source>
        <dbReference type="ARBA" id="ARBA00022741"/>
    </source>
</evidence>
<feature type="region of interest" description="Disordered" evidence="7">
    <location>
        <begin position="254"/>
        <end position="275"/>
    </location>
</feature>
<dbReference type="PROSITE" id="PS50067">
    <property type="entry name" value="KINESIN_MOTOR_2"/>
    <property type="match status" value="1"/>
</dbReference>
<keyword evidence="4" id="KW-0963">Cytoplasm</keyword>
<dbReference type="EMBL" id="JAODUP010000441">
    <property type="protein sequence ID" value="KAK2149708.1"/>
    <property type="molecule type" value="Genomic_DNA"/>
</dbReference>
<comment type="caution">
    <text evidence="9">The sequence shown here is derived from an EMBL/GenBank/DDBJ whole genome shotgun (WGS) entry which is preliminary data.</text>
</comment>
<dbReference type="Pfam" id="PF00225">
    <property type="entry name" value="Kinesin"/>
    <property type="match status" value="1"/>
</dbReference>
<keyword evidence="3 5" id="KW-0067">ATP-binding</keyword>
<evidence type="ECO:0000256" key="4">
    <source>
        <dbReference type="ARBA" id="ARBA00023212"/>
    </source>
</evidence>
<feature type="region of interest" description="Disordered" evidence="7">
    <location>
        <begin position="372"/>
        <end position="391"/>
    </location>
</feature>
<gene>
    <name evidence="9" type="ORF">LSH36_441g02013</name>
</gene>
<evidence type="ECO:0000313" key="10">
    <source>
        <dbReference type="Proteomes" id="UP001208570"/>
    </source>
</evidence>
<dbReference type="PROSITE" id="PS00411">
    <property type="entry name" value="KINESIN_MOTOR_1"/>
    <property type="match status" value="1"/>
</dbReference>
<keyword evidence="6" id="KW-0175">Coiled coil</keyword>
<feature type="domain" description="Kinesin motor" evidence="8">
    <location>
        <begin position="999"/>
        <end position="1258"/>
    </location>
</feature>
<protein>
    <recommendedName>
        <fullName evidence="8">Kinesin motor domain-containing protein</fullName>
    </recommendedName>
</protein>
<sequence length="1258" mass="142322">MELVQSVLTSVGEERPYYRGGSSEKNDGVTSRKMEVTEQFNRLGSVAISPGDAVKVTDEKEWDVPVGRNQCVSLKGPADGLKSGSREPSSEMMLFHHGDDVNQDYDDDYNDGDSDDEFTLTSNSSVQRLLWHPTVPDHCCQAFGKIQLQFNLTENGIQLHFGELAADERKEGENKDRARLVDTCHSHVDLAATSLTPSRRECLQSAARAEISDEVVGSKSPLEIPAGDSSLVTDGQNSHTEEIHLIGGKDEYSNKTQYLSNSNNSQLTDDNDNASSGILELGYSKHEESQDSYCEQLGECDDFEGNDVKDFGKQSITRSHQLTFTINERDNVDHVPDLLCDGGVSQVEGHDSFVEELVESAVVSSSAVLGLNDVGKDDDDDDNHDGGSDDETLHKIIDDDVLPDPVSSTIDHASSTSRSVDDINSIVRMVLNKQNIGDVDENITITVTNITTSLDGEELKWTNILHIPRQQHAVTSQGMTSTTPTQSTFGLETSDSGVSTATAATADDDADDDRDDDDDCQYYHLFYYYDVWHFQMLQEKNKLYKAKLNKEEGCKKQQFKILRKTHETHLQDKQFLIENLRDIVQEQEVRILQLEGQSKGVPETAIDDGGHCCNTKTLVEQILKLQQEKSDIQLLLLNREDNGEIRELRELNQKLEQDKQQLQEQMIQLWSKKDSGSTDTEKQLCRKEIENDQLQDELQDVQSCVSKLQGQLELMTSLKEEADVNREKLREDNAHLRTELESALSELRRLNQQKTDTEAKYKQHLSQLAVENDKLKEKLHQLNVDLKQAQDKPAEVITKVERVEVESEQCHKKLERCQMALQNTELQLISHKEEAITWQNNYSDVKDELEKSNHAAERHRSEAASLHSQMVEEIQVLQQVKAAEIEEVRRQHEATSRDQREKLASLQLNLLQTWKCLMEVVRDYRRLKEICLKFPEWGRITVQGLGSQVMLCSNSLRQCKVKQAIQHISEYNVQLVRKYRKEMMLRKKYHNELVELKGNIRVFCRVRPCIKEDGSGPQAESIVSYDPDDDAILNVLHRSRIQTFELDRVFSPDSTQEEVYSEVASLVVSCIDGYNVCIFAYGQTGSGKTYTMEGLPDHPGINQRALQELFRETAERCEAWKFVITVSVIEIYNEMIRDLLSEDRQEKLDIKMSPDGGLYVPGLLSYQVESVDDVNQVFAIGQRNRATATTNMNEHSSRSHALLCVNVTGENLTTGARTVGRLNLVDLAGSERVSKSGAEGTRLREAQNIKSHWLRSVM</sequence>
<dbReference type="SMART" id="SM00129">
    <property type="entry name" value="KISc"/>
    <property type="match status" value="1"/>
</dbReference>
<accession>A0AAD9MZB5</accession>
<dbReference type="GO" id="GO:0003777">
    <property type="term" value="F:microtubule motor activity"/>
    <property type="evidence" value="ECO:0007669"/>
    <property type="project" value="InterPro"/>
</dbReference>
<dbReference type="InterPro" id="IPR027640">
    <property type="entry name" value="Kinesin-like_fam"/>
</dbReference>
<evidence type="ECO:0000256" key="7">
    <source>
        <dbReference type="SAM" id="MobiDB-lite"/>
    </source>
</evidence>
<evidence type="ECO:0000256" key="3">
    <source>
        <dbReference type="ARBA" id="ARBA00022840"/>
    </source>
</evidence>
<keyword evidence="10" id="KW-1185">Reference proteome</keyword>
<dbReference type="GO" id="GO:0008017">
    <property type="term" value="F:microtubule binding"/>
    <property type="evidence" value="ECO:0007669"/>
    <property type="project" value="InterPro"/>
</dbReference>
<dbReference type="InterPro" id="IPR036961">
    <property type="entry name" value="Kinesin_motor_dom_sf"/>
</dbReference>
<dbReference type="Proteomes" id="UP001208570">
    <property type="component" value="Unassembled WGS sequence"/>
</dbReference>
<organism evidence="9 10">
    <name type="scientific">Paralvinella palmiformis</name>
    <dbReference type="NCBI Taxonomy" id="53620"/>
    <lineage>
        <taxon>Eukaryota</taxon>
        <taxon>Metazoa</taxon>
        <taxon>Spiralia</taxon>
        <taxon>Lophotrochozoa</taxon>
        <taxon>Annelida</taxon>
        <taxon>Polychaeta</taxon>
        <taxon>Sedentaria</taxon>
        <taxon>Canalipalpata</taxon>
        <taxon>Terebellida</taxon>
        <taxon>Terebelliformia</taxon>
        <taxon>Alvinellidae</taxon>
        <taxon>Paralvinella</taxon>
    </lineage>
</organism>
<dbReference type="InterPro" id="IPR001752">
    <property type="entry name" value="Kinesin_motor_dom"/>
</dbReference>
<dbReference type="Gene3D" id="3.40.850.10">
    <property type="entry name" value="Kinesin motor domain"/>
    <property type="match status" value="1"/>
</dbReference>
<comment type="subcellular location">
    <subcellularLocation>
        <location evidence="1">Cytoplasm</location>
        <location evidence="1">Cytoskeleton</location>
    </subcellularLocation>
</comment>
<feature type="region of interest" description="Disordered" evidence="7">
    <location>
        <begin position="473"/>
        <end position="499"/>
    </location>
</feature>
<keyword evidence="5" id="KW-0505">Motor protein</keyword>
<dbReference type="PANTHER" id="PTHR47972:SF28">
    <property type="entry name" value="KINESIN-LIKE PROTEIN KLP-3"/>
    <property type="match status" value="1"/>
</dbReference>
<dbReference type="InterPro" id="IPR027417">
    <property type="entry name" value="P-loop_NTPase"/>
</dbReference>
<dbReference type="InterPro" id="IPR019821">
    <property type="entry name" value="Kinesin_motor_CS"/>
</dbReference>
<evidence type="ECO:0000259" key="8">
    <source>
        <dbReference type="PROSITE" id="PS50067"/>
    </source>
</evidence>
<dbReference type="AlphaFoldDB" id="A0AAD9MZB5"/>
<feature type="coiled-coil region" evidence="6">
    <location>
        <begin position="638"/>
        <end position="862"/>
    </location>
</feature>
<evidence type="ECO:0000256" key="5">
    <source>
        <dbReference type="PROSITE-ProRule" id="PRU00283"/>
    </source>
</evidence>
<dbReference type="PANTHER" id="PTHR47972">
    <property type="entry name" value="KINESIN-LIKE PROTEIN KLP-3"/>
    <property type="match status" value="1"/>
</dbReference>
<proteinExistence type="inferred from homology"/>
<evidence type="ECO:0000256" key="6">
    <source>
        <dbReference type="SAM" id="Coils"/>
    </source>
</evidence>
<feature type="region of interest" description="Disordered" evidence="7">
    <location>
        <begin position="214"/>
        <end position="237"/>
    </location>
</feature>
<dbReference type="GO" id="GO:0015630">
    <property type="term" value="C:microtubule cytoskeleton"/>
    <property type="evidence" value="ECO:0007669"/>
    <property type="project" value="TreeGrafter"/>
</dbReference>
<reference evidence="9" key="1">
    <citation type="journal article" date="2023" name="Mol. Biol. Evol.">
        <title>Third-Generation Sequencing Reveals the Adaptive Role of the Epigenome in Three Deep-Sea Polychaetes.</title>
        <authorList>
            <person name="Perez M."/>
            <person name="Aroh O."/>
            <person name="Sun Y."/>
            <person name="Lan Y."/>
            <person name="Juniper S.K."/>
            <person name="Young C.R."/>
            <person name="Angers B."/>
            <person name="Qian P.Y."/>
        </authorList>
    </citation>
    <scope>NUCLEOTIDE SEQUENCE</scope>
    <source>
        <strain evidence="9">P08H-3</strain>
    </source>
</reference>
<keyword evidence="2 5" id="KW-0547">Nucleotide-binding</keyword>
<comment type="similarity">
    <text evidence="5">Belongs to the TRAFAC class myosin-kinesin ATPase superfamily. Kinesin family.</text>
</comment>
<evidence type="ECO:0000313" key="9">
    <source>
        <dbReference type="EMBL" id="KAK2149708.1"/>
    </source>
</evidence>
<evidence type="ECO:0000256" key="1">
    <source>
        <dbReference type="ARBA" id="ARBA00004245"/>
    </source>
</evidence>
<keyword evidence="4" id="KW-0206">Cytoskeleton</keyword>
<feature type="binding site" evidence="5">
    <location>
        <begin position="1082"/>
        <end position="1089"/>
    </location>
    <ligand>
        <name>ATP</name>
        <dbReference type="ChEBI" id="CHEBI:30616"/>
    </ligand>
</feature>
<dbReference type="GO" id="GO:0005524">
    <property type="term" value="F:ATP binding"/>
    <property type="evidence" value="ECO:0007669"/>
    <property type="project" value="UniProtKB-UniRule"/>
</dbReference>
<dbReference type="GO" id="GO:0007018">
    <property type="term" value="P:microtubule-based movement"/>
    <property type="evidence" value="ECO:0007669"/>
    <property type="project" value="InterPro"/>
</dbReference>
<dbReference type="PRINTS" id="PR00380">
    <property type="entry name" value="KINESINHEAVY"/>
</dbReference>
<name>A0AAD9MZB5_9ANNE</name>